<organism evidence="3 4">
    <name type="scientific">Pelagibius litoralis</name>
    <dbReference type="NCBI Taxonomy" id="374515"/>
    <lineage>
        <taxon>Bacteria</taxon>
        <taxon>Pseudomonadati</taxon>
        <taxon>Pseudomonadota</taxon>
        <taxon>Alphaproteobacteria</taxon>
        <taxon>Rhodospirillales</taxon>
        <taxon>Rhodovibrionaceae</taxon>
        <taxon>Pelagibius</taxon>
    </lineage>
</organism>
<evidence type="ECO:0000256" key="1">
    <source>
        <dbReference type="SAM" id="MobiDB-lite"/>
    </source>
</evidence>
<evidence type="ECO:0000313" key="4">
    <source>
        <dbReference type="Proteomes" id="UP000761264"/>
    </source>
</evidence>
<feature type="domain" description="Ppx/GppA phosphatase N-terminal" evidence="2">
    <location>
        <begin position="47"/>
        <end position="185"/>
    </location>
</feature>
<evidence type="ECO:0000313" key="3">
    <source>
        <dbReference type="EMBL" id="NIA70335.1"/>
    </source>
</evidence>
<dbReference type="CDD" id="cd24054">
    <property type="entry name" value="ASKHA_NBD_AaPPX-GppA_MtPPX2-like"/>
    <property type="match status" value="1"/>
</dbReference>
<name>A0A967KDP9_9PROT</name>
<feature type="region of interest" description="Disordered" evidence="1">
    <location>
        <begin position="1"/>
        <end position="26"/>
    </location>
</feature>
<reference evidence="3" key="1">
    <citation type="submission" date="2020-03" db="EMBL/GenBank/DDBJ databases">
        <title>Genome of Pelagibius litoralis DSM 21314T.</title>
        <authorList>
            <person name="Wang G."/>
        </authorList>
    </citation>
    <scope>NUCLEOTIDE SEQUENCE</scope>
    <source>
        <strain evidence="3">DSM 21314</strain>
    </source>
</reference>
<dbReference type="Pfam" id="PF02541">
    <property type="entry name" value="Ppx-GppA"/>
    <property type="match status" value="2"/>
</dbReference>
<dbReference type="EMBL" id="JAAQPH010000013">
    <property type="protein sequence ID" value="NIA70335.1"/>
    <property type="molecule type" value="Genomic_DNA"/>
</dbReference>
<dbReference type="GO" id="GO:0016462">
    <property type="term" value="F:pyrophosphatase activity"/>
    <property type="evidence" value="ECO:0007669"/>
    <property type="project" value="TreeGrafter"/>
</dbReference>
<comment type="caution">
    <text evidence="3">The sequence shown here is derived from an EMBL/GenBank/DDBJ whole genome shotgun (WGS) entry which is preliminary data.</text>
</comment>
<dbReference type="Gene3D" id="3.30.420.40">
    <property type="match status" value="1"/>
</dbReference>
<dbReference type="RefSeq" id="WP_167226818.1">
    <property type="nucleotide sequence ID" value="NZ_JAAQPH010000013.1"/>
</dbReference>
<dbReference type="SUPFAM" id="SSF53067">
    <property type="entry name" value="Actin-like ATPase domain"/>
    <property type="match status" value="2"/>
</dbReference>
<dbReference type="InterPro" id="IPR050273">
    <property type="entry name" value="GppA/Ppx_hydrolase"/>
</dbReference>
<dbReference type="InterPro" id="IPR003695">
    <property type="entry name" value="Ppx_GppA_N"/>
</dbReference>
<feature type="domain" description="Ppx/GppA phosphatase N-terminal" evidence="2">
    <location>
        <begin position="208"/>
        <end position="363"/>
    </location>
</feature>
<dbReference type="PANTHER" id="PTHR30005:SF0">
    <property type="entry name" value="RETROGRADE REGULATION PROTEIN 2"/>
    <property type="match status" value="1"/>
</dbReference>
<keyword evidence="4" id="KW-1185">Reference proteome</keyword>
<dbReference type="AlphaFoldDB" id="A0A967KDP9"/>
<dbReference type="Proteomes" id="UP000761264">
    <property type="component" value="Unassembled WGS sequence"/>
</dbReference>
<protein>
    <submittedName>
        <fullName evidence="3">Ppx/GppA family phosphatase</fullName>
    </submittedName>
</protein>
<dbReference type="PANTHER" id="PTHR30005">
    <property type="entry name" value="EXOPOLYPHOSPHATASE"/>
    <property type="match status" value="1"/>
</dbReference>
<sequence length="386" mass="40453">MAAFGNGRRRSGRARRNGGSGRPDGAARGNGVYAALDLGTNNCRLLVARPSQEGFRVVDAFSRIVRLGEGLSASGKLSDQAMARTLEALKVCAAKIRRRGVTQVRAVATEACRQADNCEAFLATVRQETGIELEIISQDEEAKLAICGCAPLIDPEVPDILLFDIGGGSTEICWLKAAETAQSGSAGSNGAQGNGTRGLIGADLSLFAWASVPIGVISLAERFGGVDLTPGDYDAMVAAMDESIADFARQHDVRAAVADSKVQMLGTSGTVTTLAGVHLDLPRYDRATVDGRYLEMETVHEICSRIAGMSYGERAGHACIGEERADLVVAGCAILTALCNLWPAERLRVADRGLREGMLYTMIQGATMPHPVGSGGGQAARAAGDT</sequence>
<proteinExistence type="predicted"/>
<accession>A0A967KDP9</accession>
<dbReference type="InterPro" id="IPR043129">
    <property type="entry name" value="ATPase_NBD"/>
</dbReference>
<feature type="compositionally biased region" description="Basic residues" evidence="1">
    <location>
        <begin position="7"/>
        <end position="16"/>
    </location>
</feature>
<gene>
    <name evidence="3" type="ORF">HBA54_17140</name>
</gene>
<dbReference type="Gene3D" id="3.30.420.150">
    <property type="entry name" value="Exopolyphosphatase. Domain 2"/>
    <property type="match status" value="1"/>
</dbReference>
<evidence type="ECO:0000259" key="2">
    <source>
        <dbReference type="Pfam" id="PF02541"/>
    </source>
</evidence>